<dbReference type="InterPro" id="IPR001279">
    <property type="entry name" value="Metallo-B-lactamas"/>
</dbReference>
<dbReference type="InterPro" id="IPR036866">
    <property type="entry name" value="RibonucZ/Hydroxyglut_hydro"/>
</dbReference>
<proteinExistence type="predicted"/>
<protein>
    <submittedName>
        <fullName evidence="2">Metallo-beta-lactamase class B</fullName>
        <ecNumber evidence="2">3.5.2.6</ecNumber>
    </submittedName>
</protein>
<reference evidence="2 3" key="1">
    <citation type="submission" date="2020-03" db="EMBL/GenBank/DDBJ databases">
        <title>Genomic Encyclopedia of Type Strains, Phase IV (KMG-IV): sequencing the most valuable type-strain genomes for metagenomic binning, comparative biology and taxonomic classification.</title>
        <authorList>
            <person name="Goeker M."/>
        </authorList>
    </citation>
    <scope>NUCLEOTIDE SEQUENCE [LARGE SCALE GENOMIC DNA]</scope>
    <source>
        <strain evidence="2 3">DSM 4733</strain>
    </source>
</reference>
<dbReference type="EC" id="3.5.2.6" evidence="2"/>
<gene>
    <name evidence="2" type="ORF">FHR20_000777</name>
</gene>
<dbReference type="Gene3D" id="3.60.15.10">
    <property type="entry name" value="Ribonuclease Z/Hydroxyacylglutathione hydrolase-like"/>
    <property type="match status" value="1"/>
</dbReference>
<dbReference type="CDD" id="cd16290">
    <property type="entry name" value="AIM-1_SMB-1-like_MBL-B3"/>
    <property type="match status" value="1"/>
</dbReference>
<dbReference type="InterPro" id="IPR050855">
    <property type="entry name" value="NDM-1-like"/>
</dbReference>
<dbReference type="EMBL" id="JAASQV010000001">
    <property type="protein sequence ID" value="NIJ63846.1"/>
    <property type="molecule type" value="Genomic_DNA"/>
</dbReference>
<dbReference type="GO" id="GO:0008800">
    <property type="term" value="F:beta-lactamase activity"/>
    <property type="evidence" value="ECO:0007669"/>
    <property type="project" value="UniProtKB-EC"/>
</dbReference>
<accession>A0A7X5UX81</accession>
<dbReference type="NCBIfam" id="NF012229">
    <property type="entry name" value="bla_class_B_core"/>
    <property type="match status" value="1"/>
</dbReference>
<dbReference type="Proteomes" id="UP000564677">
    <property type="component" value="Unassembled WGS sequence"/>
</dbReference>
<feature type="domain" description="Metallo-beta-lactamase" evidence="1">
    <location>
        <begin position="57"/>
        <end position="247"/>
    </location>
</feature>
<dbReference type="SUPFAM" id="SSF56281">
    <property type="entry name" value="Metallo-hydrolase/oxidoreductase"/>
    <property type="match status" value="1"/>
</dbReference>
<dbReference type="Pfam" id="PF00753">
    <property type="entry name" value="Lactamase_B"/>
    <property type="match status" value="1"/>
</dbReference>
<organism evidence="2 3">
    <name type="scientific">Sphingomonas leidyi</name>
    <dbReference type="NCBI Taxonomy" id="68569"/>
    <lineage>
        <taxon>Bacteria</taxon>
        <taxon>Pseudomonadati</taxon>
        <taxon>Pseudomonadota</taxon>
        <taxon>Alphaproteobacteria</taxon>
        <taxon>Sphingomonadales</taxon>
        <taxon>Sphingomonadaceae</taxon>
        <taxon>Sphingomonas</taxon>
    </lineage>
</organism>
<sequence>MKPIHLAALALLAAAPAPQQQDDPLTRPIEPQAAAKWIGPQAPIRVHGNSYLVGFQGMNVGLIDTGKGLILIDGAVPQSVRAIEANLKTLGYRIEDVKLILSTEPHFDHAGGLAALARDSGATILASAWAAASLKRGMSSADDPQVAWLVPFPAVSRVRVVRDGEAIRLGNVTVTARATPGHTPGSMSWTWRSCEGRACRTMVFAASLNPVAADGYRFTRHPEVVASFRASQARFRAMPCDIMFSAHPDNSGGVEKYARFAKGARPNPYIDPGACRAYAARSETALAKRLADEKAGKAR</sequence>
<keyword evidence="3" id="KW-1185">Reference proteome</keyword>
<evidence type="ECO:0000313" key="2">
    <source>
        <dbReference type="EMBL" id="NIJ63846.1"/>
    </source>
</evidence>
<dbReference type="AlphaFoldDB" id="A0A7X5UX81"/>
<name>A0A7X5UX81_9SPHN</name>
<dbReference type="NCBIfam" id="NF033105">
    <property type="entry name" value="bla_subclass_B3"/>
    <property type="match status" value="1"/>
</dbReference>
<dbReference type="PANTHER" id="PTHR42951:SF17">
    <property type="entry name" value="METALLO-BETA-LACTAMASE DOMAIN-CONTAINING PROTEIN"/>
    <property type="match status" value="1"/>
</dbReference>
<evidence type="ECO:0000313" key="3">
    <source>
        <dbReference type="Proteomes" id="UP000564677"/>
    </source>
</evidence>
<dbReference type="RefSeq" id="WP_167298295.1">
    <property type="nucleotide sequence ID" value="NZ_JAASQV010000001.1"/>
</dbReference>
<evidence type="ECO:0000259" key="1">
    <source>
        <dbReference type="SMART" id="SM00849"/>
    </source>
</evidence>
<dbReference type="PANTHER" id="PTHR42951">
    <property type="entry name" value="METALLO-BETA-LACTAMASE DOMAIN-CONTAINING"/>
    <property type="match status" value="1"/>
</dbReference>
<dbReference type="SMART" id="SM00849">
    <property type="entry name" value="Lactamase_B"/>
    <property type="match status" value="1"/>
</dbReference>
<comment type="caution">
    <text evidence="2">The sequence shown here is derived from an EMBL/GenBank/DDBJ whole genome shotgun (WGS) entry which is preliminary data.</text>
</comment>
<keyword evidence="2" id="KW-0378">Hydrolase</keyword>